<dbReference type="PANTHER" id="PTHR44329">
    <property type="entry name" value="SERINE/THREONINE-PROTEIN KINASE TNNI3K-RELATED"/>
    <property type="match status" value="1"/>
</dbReference>
<keyword evidence="2" id="KW-0067">ATP-binding</keyword>
<evidence type="ECO:0000313" key="5">
    <source>
        <dbReference type="EMBL" id="KIL55785.1"/>
    </source>
</evidence>
<dbReference type="InParanoid" id="A0A0C2RZI0"/>
<dbReference type="EMBL" id="KN818474">
    <property type="protein sequence ID" value="KIL55785.1"/>
    <property type="molecule type" value="Genomic_DNA"/>
</dbReference>
<dbReference type="Proteomes" id="UP000054549">
    <property type="component" value="Unassembled WGS sequence"/>
</dbReference>
<dbReference type="AlphaFoldDB" id="A0A0C2RZI0"/>
<feature type="compositionally biased region" description="Basic residues" evidence="3">
    <location>
        <begin position="207"/>
        <end position="221"/>
    </location>
</feature>
<name>A0A0C2RZI0_AMAMK</name>
<sequence>MSKILDPSYVLRVSWVYEENNRNLFLVCKVNENDEPLSQWRKRSGSVIRILMFEVAKAVRYFHSMGIVLHDYVDSDYIFLDSEFHAKFRFLGLISHYANVTPIWHYNEQRISPEANVFLFGCLFYEMCFSVKISYHDRLDNNSNAVAKRPSKPEIRDDEWQLIQRCCAEEPKSRPTMDEVVREMEAWEAKAREPSSNRRMEGPQSKGKGRRGRARGRGRRG</sequence>
<feature type="compositionally biased region" description="Basic and acidic residues" evidence="3">
    <location>
        <begin position="173"/>
        <end position="201"/>
    </location>
</feature>
<dbReference type="STRING" id="946122.A0A0C2RZI0"/>
<keyword evidence="6" id="KW-1185">Reference proteome</keyword>
<dbReference type="InterPro" id="IPR000719">
    <property type="entry name" value="Prot_kinase_dom"/>
</dbReference>
<evidence type="ECO:0000256" key="1">
    <source>
        <dbReference type="ARBA" id="ARBA00022741"/>
    </source>
</evidence>
<dbReference type="PROSITE" id="PS50011">
    <property type="entry name" value="PROTEIN_KINASE_DOM"/>
    <property type="match status" value="1"/>
</dbReference>
<dbReference type="GO" id="GO:0005524">
    <property type="term" value="F:ATP binding"/>
    <property type="evidence" value="ECO:0007669"/>
    <property type="project" value="UniProtKB-KW"/>
</dbReference>
<protein>
    <recommendedName>
        <fullName evidence="4">Protein kinase domain-containing protein</fullName>
    </recommendedName>
</protein>
<dbReference type="OrthoDB" id="26722at2759"/>
<proteinExistence type="predicted"/>
<accession>A0A0C2RZI0</accession>
<dbReference type="SUPFAM" id="SSF56112">
    <property type="entry name" value="Protein kinase-like (PK-like)"/>
    <property type="match status" value="1"/>
</dbReference>
<keyword evidence="1" id="KW-0547">Nucleotide-binding</keyword>
<dbReference type="InterPro" id="IPR011009">
    <property type="entry name" value="Kinase-like_dom_sf"/>
</dbReference>
<evidence type="ECO:0000259" key="4">
    <source>
        <dbReference type="PROSITE" id="PS50011"/>
    </source>
</evidence>
<dbReference type="Gene3D" id="1.10.510.10">
    <property type="entry name" value="Transferase(Phosphotransferase) domain 1"/>
    <property type="match status" value="1"/>
</dbReference>
<reference evidence="5 6" key="1">
    <citation type="submission" date="2014-04" db="EMBL/GenBank/DDBJ databases">
        <title>Evolutionary Origins and Diversification of the Mycorrhizal Mutualists.</title>
        <authorList>
            <consortium name="DOE Joint Genome Institute"/>
            <consortium name="Mycorrhizal Genomics Consortium"/>
            <person name="Kohler A."/>
            <person name="Kuo A."/>
            <person name="Nagy L.G."/>
            <person name="Floudas D."/>
            <person name="Copeland A."/>
            <person name="Barry K.W."/>
            <person name="Cichocki N."/>
            <person name="Veneault-Fourrey C."/>
            <person name="LaButti K."/>
            <person name="Lindquist E.A."/>
            <person name="Lipzen A."/>
            <person name="Lundell T."/>
            <person name="Morin E."/>
            <person name="Murat C."/>
            <person name="Riley R."/>
            <person name="Ohm R."/>
            <person name="Sun H."/>
            <person name="Tunlid A."/>
            <person name="Henrissat B."/>
            <person name="Grigoriev I.V."/>
            <person name="Hibbett D.S."/>
            <person name="Martin F."/>
        </authorList>
    </citation>
    <scope>NUCLEOTIDE SEQUENCE [LARGE SCALE GENOMIC DNA]</scope>
    <source>
        <strain evidence="5 6">Koide BX008</strain>
    </source>
</reference>
<evidence type="ECO:0000313" key="6">
    <source>
        <dbReference type="Proteomes" id="UP000054549"/>
    </source>
</evidence>
<dbReference type="GO" id="GO:0004674">
    <property type="term" value="F:protein serine/threonine kinase activity"/>
    <property type="evidence" value="ECO:0007669"/>
    <property type="project" value="TreeGrafter"/>
</dbReference>
<gene>
    <name evidence="5" type="ORF">M378DRAFT_569302</name>
</gene>
<dbReference type="HOGENOM" id="CLU_087973_0_0_1"/>
<feature type="domain" description="Protein kinase" evidence="4">
    <location>
        <begin position="1"/>
        <end position="188"/>
    </location>
</feature>
<evidence type="ECO:0000256" key="2">
    <source>
        <dbReference type="ARBA" id="ARBA00022840"/>
    </source>
</evidence>
<organism evidence="5 6">
    <name type="scientific">Amanita muscaria (strain Koide BX008)</name>
    <dbReference type="NCBI Taxonomy" id="946122"/>
    <lineage>
        <taxon>Eukaryota</taxon>
        <taxon>Fungi</taxon>
        <taxon>Dikarya</taxon>
        <taxon>Basidiomycota</taxon>
        <taxon>Agaricomycotina</taxon>
        <taxon>Agaricomycetes</taxon>
        <taxon>Agaricomycetidae</taxon>
        <taxon>Agaricales</taxon>
        <taxon>Pluteineae</taxon>
        <taxon>Amanitaceae</taxon>
        <taxon>Amanita</taxon>
    </lineage>
</organism>
<dbReference type="PANTHER" id="PTHR44329:SF298">
    <property type="entry name" value="MIXED LINEAGE KINASE DOMAIN-LIKE PROTEIN"/>
    <property type="match status" value="1"/>
</dbReference>
<evidence type="ECO:0000256" key="3">
    <source>
        <dbReference type="SAM" id="MobiDB-lite"/>
    </source>
</evidence>
<dbReference type="InterPro" id="IPR051681">
    <property type="entry name" value="Ser/Thr_Kinases-Pseudokinases"/>
</dbReference>
<feature type="region of interest" description="Disordered" evidence="3">
    <location>
        <begin position="173"/>
        <end position="221"/>
    </location>
</feature>
<dbReference type="Pfam" id="PF00069">
    <property type="entry name" value="Pkinase"/>
    <property type="match status" value="1"/>
</dbReference>